<dbReference type="InterPro" id="IPR036291">
    <property type="entry name" value="NAD(P)-bd_dom_sf"/>
</dbReference>
<organism evidence="6 7">
    <name type="scientific">Gymnopilus dilepis</name>
    <dbReference type="NCBI Taxonomy" id="231916"/>
    <lineage>
        <taxon>Eukaryota</taxon>
        <taxon>Fungi</taxon>
        <taxon>Dikarya</taxon>
        <taxon>Basidiomycota</taxon>
        <taxon>Agaricomycotina</taxon>
        <taxon>Agaricomycetes</taxon>
        <taxon>Agaricomycetidae</taxon>
        <taxon>Agaricales</taxon>
        <taxon>Agaricineae</taxon>
        <taxon>Hymenogastraceae</taxon>
        <taxon>Gymnopilus</taxon>
    </lineage>
</organism>
<protein>
    <recommendedName>
        <fullName evidence="8">Glycoside hydrolase family 1 protein</fullName>
    </recommendedName>
</protein>
<evidence type="ECO:0000256" key="4">
    <source>
        <dbReference type="SAM" id="MobiDB-lite"/>
    </source>
</evidence>
<dbReference type="Pfam" id="PF00232">
    <property type="entry name" value="Glyco_hydro_1"/>
    <property type="match status" value="1"/>
</dbReference>
<sequence>MHAVFKSSLIHVVGTLGILVLHASSQTTARLSQPSLRSGPAITVAPSASESVTSHRSPPTPTAVGVSFPPVGSIPQDFSSKGLERLWDIVGPVEAPPFTTTRVPQLPIPVPSAPPALYPPWFAPAPANILSNLTLPKNFLFGVATAAFQVEGAVKNEGKGPTMWDWNSRQPNGVADNSTGDVVDLQYYLYKEDVARTAAIGLNAHSFSISWARIFPFGTANSPVNQQALDHYSDLINYHITSGVTPVATLFHWDTPLSIQAYYGGFLSPRVVDDFVNYAKTVFKAFNGRVKTWYFGVLMTALEQFSLLDVSYNLPDFSLPAGVNSSTAPYICSYHLLKAHAGAVRAFREMKIEGEIAFKNDDFVGIPWRTNNTEDLLAVERHAAFRLGAFSTPIYTSGDWPTIMTDTLPPSFLPRFTAQEKADIAGTADFFAIDAYRTQYITAPPGGVAACASNMSHPLWPECNTVVEFDVNGWAAGISPDPVSSDWLQATPNFLRQSLIDLYERWPNKKMYISEFGFVEPFEEHYTDLFRITEDVARTNYFMTYLGEILLAIHEDKLPIAGIFAWAMIDNIEWGSGIQAKFGIQYVNFTTLERQYKRSALSLCKKIQGLLSRLFLAFSSRVFRSALREICVQGQSPSSTEAKGRQSQVPSPEWYSDRQISRPTQPDRLPTLLRPRVIDKLQLDQLLLTICRTSLRPNVLCSLFNCEHIVSGEMSEDKSRVWLITGASSGFGKRMVSTILSRGDRVIATARSLEKLDASMASIQEKERLRTLRLDVTEGEDKIKVQIDQAASFWGGIDVLVNNAGVGLPALMEEGGSKLLRRQMETNLFGVLDVTDASLPYLRQSKLPCLVVIGSRSAWKDNFPVRIQIELPLFPLTVQRLNIGHYSASKAAVHAVTEAFMSELAQFDIKVLLVEPGAFMTEGINGQVFFTENPMKEYDSMRVASQTKFKSIDGTQKGDPNKAAEAIVDVIRGTSSGFGKRLMLSILARGDRVIATARSLEKLESMISSANIQDRSRLRTLRLDITEGEEKIKVQIDQAASFWGQIDVLVNNAGKQASISFHFMILTVDAMEGFGLAGLMEEGGTKYLRRQFETNVFGVLDVSTATLPYLRQSKAGCLVVFGSRSAWKAETPVRPGFVSCLLSFKPFMSDLSLPGFYAASKAAVHAITEAFMGELAQFGIKVLLVQPGAFRTEGIYGQPFFTENKIPEYDALRDLSKKRFESVAGTEKGDPDKAVEAILDVVNGEGIAKGRAWSSYLFLGDDAEQDVRNKCKKVLTALDEWADVTRGVNFDTSY</sequence>
<keyword evidence="2" id="KW-0521">NADP</keyword>
<comment type="caution">
    <text evidence="6">The sequence shown here is derived from an EMBL/GenBank/DDBJ whole genome shotgun (WGS) entry which is preliminary data.</text>
</comment>
<evidence type="ECO:0008006" key="8">
    <source>
        <dbReference type="Google" id="ProtNLM"/>
    </source>
</evidence>
<evidence type="ECO:0000313" key="7">
    <source>
        <dbReference type="Proteomes" id="UP000284706"/>
    </source>
</evidence>
<dbReference type="SUPFAM" id="SSF51445">
    <property type="entry name" value="(Trans)glycosidases"/>
    <property type="match status" value="1"/>
</dbReference>
<evidence type="ECO:0000256" key="1">
    <source>
        <dbReference type="ARBA" id="ARBA00006484"/>
    </source>
</evidence>
<dbReference type="SUPFAM" id="SSF51735">
    <property type="entry name" value="NAD(P)-binding Rossmann-fold domains"/>
    <property type="match status" value="2"/>
</dbReference>
<dbReference type="GO" id="GO:0005975">
    <property type="term" value="P:carbohydrate metabolic process"/>
    <property type="evidence" value="ECO:0007669"/>
    <property type="project" value="InterPro"/>
</dbReference>
<dbReference type="Gene3D" id="3.20.20.80">
    <property type="entry name" value="Glycosidases"/>
    <property type="match status" value="1"/>
</dbReference>
<keyword evidence="3" id="KW-0560">Oxidoreductase</keyword>
<evidence type="ECO:0000256" key="5">
    <source>
        <dbReference type="SAM" id="SignalP"/>
    </source>
</evidence>
<dbReference type="STRING" id="231916.A0A409YM27"/>
<name>A0A409YM27_9AGAR</name>
<dbReference type="InterPro" id="IPR020904">
    <property type="entry name" value="Sc_DH/Rdtase_CS"/>
</dbReference>
<dbReference type="GO" id="GO:0016491">
    <property type="term" value="F:oxidoreductase activity"/>
    <property type="evidence" value="ECO:0007669"/>
    <property type="project" value="UniProtKB-KW"/>
</dbReference>
<dbReference type="InterPro" id="IPR017853">
    <property type="entry name" value="GH"/>
</dbReference>
<dbReference type="PANTHER" id="PTHR43976">
    <property type="entry name" value="SHORT CHAIN DEHYDROGENASE"/>
    <property type="match status" value="1"/>
</dbReference>
<dbReference type="OrthoDB" id="65569at2759"/>
<dbReference type="PRINTS" id="PR00080">
    <property type="entry name" value="SDRFAMILY"/>
</dbReference>
<proteinExistence type="inferred from homology"/>
<feature type="region of interest" description="Disordered" evidence="4">
    <location>
        <begin position="46"/>
        <end position="66"/>
    </location>
</feature>
<dbReference type="InterPro" id="IPR002347">
    <property type="entry name" value="SDR_fam"/>
</dbReference>
<dbReference type="InterPro" id="IPR051911">
    <property type="entry name" value="SDR_oxidoreductase"/>
</dbReference>
<dbReference type="PANTHER" id="PTHR43976:SF16">
    <property type="entry name" value="SHORT-CHAIN DEHYDROGENASE_REDUCTASE FAMILY PROTEIN"/>
    <property type="match status" value="1"/>
</dbReference>
<evidence type="ECO:0000256" key="3">
    <source>
        <dbReference type="ARBA" id="ARBA00023002"/>
    </source>
</evidence>
<dbReference type="PROSITE" id="PS00061">
    <property type="entry name" value="ADH_SHORT"/>
    <property type="match status" value="1"/>
</dbReference>
<gene>
    <name evidence="6" type="ORF">CVT26_001321</name>
</gene>
<keyword evidence="5" id="KW-0732">Signal</keyword>
<dbReference type="PROSITE" id="PS00653">
    <property type="entry name" value="GLYCOSYL_HYDROL_F1_2"/>
    <property type="match status" value="1"/>
</dbReference>
<dbReference type="InParanoid" id="A0A409YM27"/>
<evidence type="ECO:0000256" key="2">
    <source>
        <dbReference type="ARBA" id="ARBA00022857"/>
    </source>
</evidence>
<feature type="signal peptide" evidence="5">
    <location>
        <begin position="1"/>
        <end position="25"/>
    </location>
</feature>
<feature type="compositionally biased region" description="Polar residues" evidence="4">
    <location>
        <begin position="46"/>
        <end position="57"/>
    </location>
</feature>
<comment type="similarity">
    <text evidence="1">Belongs to the short-chain dehydrogenases/reductases (SDR) family.</text>
</comment>
<keyword evidence="7" id="KW-1185">Reference proteome</keyword>
<reference evidence="6 7" key="1">
    <citation type="journal article" date="2018" name="Evol. Lett.">
        <title>Horizontal gene cluster transfer increased hallucinogenic mushroom diversity.</title>
        <authorList>
            <person name="Reynolds H.T."/>
            <person name="Vijayakumar V."/>
            <person name="Gluck-Thaler E."/>
            <person name="Korotkin H.B."/>
            <person name="Matheny P.B."/>
            <person name="Slot J.C."/>
        </authorList>
    </citation>
    <scope>NUCLEOTIDE SEQUENCE [LARGE SCALE GENOMIC DNA]</scope>
    <source>
        <strain evidence="6 7">SRW20</strain>
    </source>
</reference>
<dbReference type="Pfam" id="PF00106">
    <property type="entry name" value="adh_short"/>
    <property type="match status" value="4"/>
</dbReference>
<dbReference type="PRINTS" id="PR00081">
    <property type="entry name" value="GDHRDH"/>
</dbReference>
<feature type="region of interest" description="Disordered" evidence="4">
    <location>
        <begin position="637"/>
        <end position="668"/>
    </location>
</feature>
<dbReference type="InterPro" id="IPR001360">
    <property type="entry name" value="Glyco_hydro_1"/>
</dbReference>
<dbReference type="InterPro" id="IPR033132">
    <property type="entry name" value="GH_1_N_CS"/>
</dbReference>
<dbReference type="GO" id="GO:0004553">
    <property type="term" value="F:hydrolase activity, hydrolyzing O-glycosyl compounds"/>
    <property type="evidence" value="ECO:0007669"/>
    <property type="project" value="InterPro"/>
</dbReference>
<dbReference type="Gene3D" id="3.40.50.720">
    <property type="entry name" value="NAD(P)-binding Rossmann-like Domain"/>
    <property type="match status" value="2"/>
</dbReference>
<feature type="chain" id="PRO_5019544030" description="Glycoside hydrolase family 1 protein" evidence="5">
    <location>
        <begin position="26"/>
        <end position="1294"/>
    </location>
</feature>
<accession>A0A409YM27</accession>
<dbReference type="EMBL" id="NHYE01000670">
    <property type="protein sequence ID" value="PPR04129.1"/>
    <property type="molecule type" value="Genomic_DNA"/>
</dbReference>
<feature type="compositionally biased region" description="Polar residues" evidence="4">
    <location>
        <begin position="637"/>
        <end position="650"/>
    </location>
</feature>
<evidence type="ECO:0000313" key="6">
    <source>
        <dbReference type="EMBL" id="PPR04129.1"/>
    </source>
</evidence>
<dbReference type="Proteomes" id="UP000284706">
    <property type="component" value="Unassembled WGS sequence"/>
</dbReference>